<dbReference type="InterPro" id="IPR051931">
    <property type="entry name" value="PAK3-like"/>
</dbReference>
<dbReference type="InterPro" id="IPR020635">
    <property type="entry name" value="Tyr_kinase_cat_dom"/>
</dbReference>
<protein>
    <recommendedName>
        <fullName evidence="5">Protein kinase domain-containing protein</fullName>
    </recommendedName>
</protein>
<dbReference type="PANTHER" id="PTHR45832">
    <property type="entry name" value="SERINE/THREONINE-PROTEIN KINASE SAMKA-RELATED-RELATED"/>
    <property type="match status" value="1"/>
</dbReference>
<dbReference type="EMBL" id="KN825295">
    <property type="protein sequence ID" value="KIK92281.1"/>
    <property type="molecule type" value="Genomic_DNA"/>
</dbReference>
<dbReference type="InterPro" id="IPR000719">
    <property type="entry name" value="Prot_kinase_dom"/>
</dbReference>
<dbReference type="Gene3D" id="1.10.510.10">
    <property type="entry name" value="Transferase(Phosphotransferase) domain 1"/>
    <property type="match status" value="1"/>
</dbReference>
<dbReference type="SUPFAM" id="SSF56112">
    <property type="entry name" value="Protein kinase-like (PK-like)"/>
    <property type="match status" value="1"/>
</dbReference>
<feature type="region of interest" description="Disordered" evidence="4">
    <location>
        <begin position="73"/>
        <end position="95"/>
    </location>
</feature>
<dbReference type="PROSITE" id="PS50011">
    <property type="entry name" value="PROTEIN_KINASE_DOM"/>
    <property type="match status" value="1"/>
</dbReference>
<evidence type="ECO:0000259" key="5">
    <source>
        <dbReference type="PROSITE" id="PS50011"/>
    </source>
</evidence>
<dbReference type="Proteomes" id="UP000054538">
    <property type="component" value="Unassembled WGS sequence"/>
</dbReference>
<dbReference type="InterPro" id="IPR011009">
    <property type="entry name" value="Kinase-like_dom_sf"/>
</dbReference>
<evidence type="ECO:0000313" key="6">
    <source>
        <dbReference type="EMBL" id="KIK92281.1"/>
    </source>
</evidence>
<evidence type="ECO:0000256" key="1">
    <source>
        <dbReference type="ARBA" id="ARBA00008874"/>
    </source>
</evidence>
<keyword evidence="2" id="KW-0547">Nucleotide-binding</keyword>
<keyword evidence="3" id="KW-0067">ATP-binding</keyword>
<dbReference type="SMART" id="SM00219">
    <property type="entry name" value="TyrKc"/>
    <property type="match status" value="1"/>
</dbReference>
<dbReference type="HOGENOM" id="CLU_000288_63_23_1"/>
<evidence type="ECO:0000256" key="4">
    <source>
        <dbReference type="SAM" id="MobiDB-lite"/>
    </source>
</evidence>
<reference evidence="7" key="2">
    <citation type="submission" date="2015-01" db="EMBL/GenBank/DDBJ databases">
        <title>Evolutionary Origins and Diversification of the Mycorrhizal Mutualists.</title>
        <authorList>
            <consortium name="DOE Joint Genome Institute"/>
            <consortium name="Mycorrhizal Genomics Consortium"/>
            <person name="Kohler A."/>
            <person name="Kuo A."/>
            <person name="Nagy L.G."/>
            <person name="Floudas D."/>
            <person name="Copeland A."/>
            <person name="Barry K.W."/>
            <person name="Cichocki N."/>
            <person name="Veneault-Fourrey C."/>
            <person name="LaButti K."/>
            <person name="Lindquist E.A."/>
            <person name="Lipzen A."/>
            <person name="Lundell T."/>
            <person name="Morin E."/>
            <person name="Murat C."/>
            <person name="Riley R."/>
            <person name="Ohm R."/>
            <person name="Sun H."/>
            <person name="Tunlid A."/>
            <person name="Henrissat B."/>
            <person name="Grigoriev I.V."/>
            <person name="Hibbett D.S."/>
            <person name="Martin F."/>
        </authorList>
    </citation>
    <scope>NUCLEOTIDE SEQUENCE [LARGE SCALE GENOMIC DNA]</scope>
    <source>
        <strain evidence="7">Ve08.2h10</strain>
    </source>
</reference>
<dbReference type="STRING" id="930991.A0A0D0DU03"/>
<proteinExistence type="inferred from homology"/>
<feature type="domain" description="Protein kinase" evidence="5">
    <location>
        <begin position="54"/>
        <end position="363"/>
    </location>
</feature>
<gene>
    <name evidence="6" type="ORF">PAXRUDRAFT_147672</name>
</gene>
<evidence type="ECO:0000313" key="7">
    <source>
        <dbReference type="Proteomes" id="UP000054538"/>
    </source>
</evidence>
<dbReference type="Pfam" id="PF00069">
    <property type="entry name" value="Pkinase"/>
    <property type="match status" value="1"/>
</dbReference>
<dbReference type="GO" id="GO:0005524">
    <property type="term" value="F:ATP binding"/>
    <property type="evidence" value="ECO:0007669"/>
    <property type="project" value="UniProtKB-KW"/>
</dbReference>
<comment type="similarity">
    <text evidence="1">Belongs to the protein kinase superfamily. STE Ser/Thr protein kinase family. STE20 subfamily.</text>
</comment>
<dbReference type="InParanoid" id="A0A0D0DU03"/>
<dbReference type="GO" id="GO:0004713">
    <property type="term" value="F:protein tyrosine kinase activity"/>
    <property type="evidence" value="ECO:0007669"/>
    <property type="project" value="InterPro"/>
</dbReference>
<organism evidence="6 7">
    <name type="scientific">Paxillus rubicundulus Ve08.2h10</name>
    <dbReference type="NCBI Taxonomy" id="930991"/>
    <lineage>
        <taxon>Eukaryota</taxon>
        <taxon>Fungi</taxon>
        <taxon>Dikarya</taxon>
        <taxon>Basidiomycota</taxon>
        <taxon>Agaricomycotina</taxon>
        <taxon>Agaricomycetes</taxon>
        <taxon>Agaricomycetidae</taxon>
        <taxon>Boletales</taxon>
        <taxon>Paxilineae</taxon>
        <taxon>Paxillaceae</taxon>
        <taxon>Paxillus</taxon>
    </lineage>
</organism>
<accession>A0A0D0DU03</accession>
<evidence type="ECO:0000256" key="3">
    <source>
        <dbReference type="ARBA" id="ARBA00022840"/>
    </source>
</evidence>
<name>A0A0D0DU03_9AGAM</name>
<dbReference type="AlphaFoldDB" id="A0A0D0DU03"/>
<feature type="compositionally biased region" description="Polar residues" evidence="4">
    <location>
        <begin position="75"/>
        <end position="84"/>
    </location>
</feature>
<dbReference type="OrthoDB" id="248923at2759"/>
<reference evidence="6 7" key="1">
    <citation type="submission" date="2014-04" db="EMBL/GenBank/DDBJ databases">
        <authorList>
            <consortium name="DOE Joint Genome Institute"/>
            <person name="Kuo A."/>
            <person name="Kohler A."/>
            <person name="Jargeat P."/>
            <person name="Nagy L.G."/>
            <person name="Floudas D."/>
            <person name="Copeland A."/>
            <person name="Barry K.W."/>
            <person name="Cichocki N."/>
            <person name="Veneault-Fourrey C."/>
            <person name="LaButti K."/>
            <person name="Lindquist E.A."/>
            <person name="Lipzen A."/>
            <person name="Lundell T."/>
            <person name="Morin E."/>
            <person name="Murat C."/>
            <person name="Sun H."/>
            <person name="Tunlid A."/>
            <person name="Henrissat B."/>
            <person name="Grigoriev I.V."/>
            <person name="Hibbett D.S."/>
            <person name="Martin F."/>
            <person name="Nordberg H.P."/>
            <person name="Cantor M.N."/>
            <person name="Hua S.X."/>
        </authorList>
    </citation>
    <scope>NUCLEOTIDE SEQUENCE [LARGE SCALE GENOMIC DNA]</scope>
    <source>
        <strain evidence="6 7">Ve08.2h10</strain>
    </source>
</reference>
<evidence type="ECO:0000256" key="2">
    <source>
        <dbReference type="ARBA" id="ARBA00022741"/>
    </source>
</evidence>
<keyword evidence="7" id="KW-1185">Reference proteome</keyword>
<dbReference type="PANTHER" id="PTHR45832:SF22">
    <property type="entry name" value="SERINE_THREONINE-PROTEIN KINASE SAMKA-RELATED"/>
    <property type="match status" value="1"/>
</dbReference>
<sequence>MDTFGGPEVEDWHDVCAALSESPTPVSPWTSTFAHPLLTSLQPYITPLDPTSCFTDLVEIAEGESGSVFAARVSPSPTDFQSQARRQEGTERPIPAGTSHLAIKRISLPPPLFASSPIEDSPLSSKLSSLLHELVLLKDLNHEHLLLLDAVYVGPSSDDDDGAGSASALDTSLWIRMELMERSLADVVGLVGDGLALQERMVARFASDVLHGLEYLQKQFIAHRDVRSDNLLLNASGVVKLADFSNAVQVTRNMPTATGVVGVIYWQAPEMRAGPYNALKVDLWSLGATVWELAETVPPFSMPASPSAQTTFSIQSVRQVGPQWPPLSHPEHYSRGFHEFLKLCGREAAGRPGPGELLNTPFIRNACGRAVILQLLSQCRSIEEVMVTREATGGLS</sequence>